<proteinExistence type="predicted"/>
<evidence type="ECO:0000256" key="1">
    <source>
        <dbReference type="SAM" id="MobiDB-lite"/>
    </source>
</evidence>
<feature type="compositionally biased region" description="Acidic residues" evidence="1">
    <location>
        <begin position="15"/>
        <end position="30"/>
    </location>
</feature>
<gene>
    <name evidence="2" type="ORF">GHT06_018462</name>
</gene>
<reference evidence="2 3" key="1">
    <citation type="submission" date="2022-05" db="EMBL/GenBank/DDBJ databases">
        <title>A multi-omics perspective on studying reproductive biology in Daphnia sinensis.</title>
        <authorList>
            <person name="Jia J."/>
        </authorList>
    </citation>
    <scope>NUCLEOTIDE SEQUENCE [LARGE SCALE GENOMIC DNA]</scope>
    <source>
        <strain evidence="2 3">WSL</strain>
    </source>
</reference>
<dbReference type="AlphaFoldDB" id="A0AAD5L496"/>
<evidence type="ECO:0000313" key="3">
    <source>
        <dbReference type="Proteomes" id="UP000820818"/>
    </source>
</evidence>
<name>A0AAD5L496_9CRUS</name>
<sequence>MNETVKIEIQTIPSQEEETNQSLTDDEFDEPNTTSQRQRRRRAFAATNDELAPYPKKLSMSTILMDVNDERRKMNVDTIKSAALMNFWWQTCVFSEIPQTPMWVGRRSEKR</sequence>
<dbReference type="Proteomes" id="UP000820818">
    <property type="component" value="Linkage Group LG7"/>
</dbReference>
<protein>
    <submittedName>
        <fullName evidence="2">Uncharacterized protein</fullName>
    </submittedName>
</protein>
<accession>A0AAD5L496</accession>
<dbReference type="EMBL" id="WJBH02000007">
    <property type="protein sequence ID" value="KAI9555925.1"/>
    <property type="molecule type" value="Genomic_DNA"/>
</dbReference>
<comment type="caution">
    <text evidence="2">The sequence shown here is derived from an EMBL/GenBank/DDBJ whole genome shotgun (WGS) entry which is preliminary data.</text>
</comment>
<keyword evidence="3" id="KW-1185">Reference proteome</keyword>
<feature type="region of interest" description="Disordered" evidence="1">
    <location>
        <begin position="1"/>
        <end position="47"/>
    </location>
</feature>
<organism evidence="2 3">
    <name type="scientific">Daphnia sinensis</name>
    <dbReference type="NCBI Taxonomy" id="1820382"/>
    <lineage>
        <taxon>Eukaryota</taxon>
        <taxon>Metazoa</taxon>
        <taxon>Ecdysozoa</taxon>
        <taxon>Arthropoda</taxon>
        <taxon>Crustacea</taxon>
        <taxon>Branchiopoda</taxon>
        <taxon>Diplostraca</taxon>
        <taxon>Cladocera</taxon>
        <taxon>Anomopoda</taxon>
        <taxon>Daphniidae</taxon>
        <taxon>Daphnia</taxon>
        <taxon>Daphnia similis group</taxon>
    </lineage>
</organism>
<evidence type="ECO:0000313" key="2">
    <source>
        <dbReference type="EMBL" id="KAI9555925.1"/>
    </source>
</evidence>